<evidence type="ECO:0000256" key="1">
    <source>
        <dbReference type="ARBA" id="ARBA00022737"/>
    </source>
</evidence>
<feature type="region of interest" description="Disordered" evidence="2">
    <location>
        <begin position="75"/>
        <end position="102"/>
    </location>
</feature>
<dbReference type="SUPFAM" id="SSF52540">
    <property type="entry name" value="P-loop containing nucleoside triphosphate hydrolases"/>
    <property type="match status" value="1"/>
</dbReference>
<evidence type="ECO:0000313" key="4">
    <source>
        <dbReference type="EMBL" id="KAF7776848.1"/>
    </source>
</evidence>
<reference evidence="4 5" key="1">
    <citation type="journal article" name="Sci. Rep.">
        <title>Telomere-to-telomere assembled and centromere annotated genomes of the two main subspecies of the button mushroom Agaricus bisporus reveal especially polymorphic chromosome ends.</title>
        <authorList>
            <person name="Sonnenberg A.S.M."/>
            <person name="Sedaghat-Telgerd N."/>
            <person name="Lavrijssen B."/>
            <person name="Ohm R.A."/>
            <person name="Hendrickx P.M."/>
            <person name="Scholtmeijer K."/>
            <person name="Baars J.J.P."/>
            <person name="van Peer A."/>
        </authorList>
    </citation>
    <scope>NUCLEOTIDE SEQUENCE [LARGE SCALE GENOMIC DNA]</scope>
    <source>
        <strain evidence="4 5">H119_p4</strain>
    </source>
</reference>
<dbReference type="Pfam" id="PF24883">
    <property type="entry name" value="NPHP3_N"/>
    <property type="match status" value="1"/>
</dbReference>
<dbReference type="InterPro" id="IPR007111">
    <property type="entry name" value="NACHT_NTPase"/>
</dbReference>
<dbReference type="PROSITE" id="PS50837">
    <property type="entry name" value="NACHT"/>
    <property type="match status" value="1"/>
</dbReference>
<proteinExistence type="predicted"/>
<gene>
    <name evidence="4" type="ORF">Agabi119p4_5241</name>
</gene>
<feature type="region of interest" description="Disordered" evidence="2">
    <location>
        <begin position="179"/>
        <end position="210"/>
    </location>
</feature>
<keyword evidence="1" id="KW-0677">Repeat</keyword>
<sequence>MVNILMKTTKPYHSSAFSPGRDAAMPQHCDNGRPGQLSIAKSKHAKNLIRAELQVAWLRLVAAIPDGASDILISSSSPSSGHDLSDCHRPSTSSVSTHPTTNFAAPAGYPSISPFLNAQPISSAQRPPSVHQFQAPDHSLAPQLFQLAQAPCPPYSRPTTSDSYPDTTRLQPIHLLSNPQSIQGSQSSAGIPQLGDSIYQSDPGYQPPQSPYPLAQGQMSLSQGPAYYGQGMFSGSHNFSLEGSTFIDNSSSTADNFMEKLLQHTIIGAEFGSSDRDPPPRCHPGTRLAILQRCLDFIIQCHDEGKLRWVVGPAGVGKSAVMQIVAEKAPDGVIFASVFLSVNGRQDGTKIIMTIAYQLAVKCQPYHRFIRHEITKDPSLMRKALSVQFQKFIVEPFIHQRLFNPPRRFLILVDGLDECSNPRTQQEFLELISEFCISNPTSPIAWIVASRPEPLITSFFDNVKVALAYSKEELVVDSDEACEDVQLYLRNELKKIQSRYPTLQRKRQWPFEHEFTKIATAAGGLFAYASTVIRYIDDSDYGDPAAQLNDVLVAIDASPKDDTSGTNGPLAQLDTLYERILSKIPDKVMVNTRRLLLLYLSDRWAGLNFRQQCNMLGLTENTAYGAVRHLHAVAKVPELDEANNENIKYFHKSFRDYLFDFKRSRFSHDVLYEADELMAEISLRVIEEVPDFDGGEGWNSSSFGYLKGGPGACGAISLSWPGDEHSAMTDGELRFRLYRHAIKAIMTKFEYEPFQTLPCFQALTTRFAAPGLYFPFEELRYLAFDKFRLELAEAGKLEQVPLRSLDYAAILGGIDFRFTSPIQTDVELSDPWNPSCKHEKWDEDGSQQKSWSTSFCRKNVKGSGRSPADIPRFSVAAFRRSHLLCLRSYANAAFVRCEYCLENLARHFINNPNQRATVFVDSTEMCYVELAFIDPDDGVSERKYNFFHSGLPIMY</sequence>
<dbReference type="EMBL" id="JABXXO010000006">
    <property type="protein sequence ID" value="KAF7776848.1"/>
    <property type="molecule type" value="Genomic_DNA"/>
</dbReference>
<organism evidence="4 5">
    <name type="scientific">Agaricus bisporus var. burnettii</name>
    <dbReference type="NCBI Taxonomy" id="192524"/>
    <lineage>
        <taxon>Eukaryota</taxon>
        <taxon>Fungi</taxon>
        <taxon>Dikarya</taxon>
        <taxon>Basidiomycota</taxon>
        <taxon>Agaricomycotina</taxon>
        <taxon>Agaricomycetes</taxon>
        <taxon>Agaricomycetidae</taxon>
        <taxon>Agaricales</taxon>
        <taxon>Agaricineae</taxon>
        <taxon>Agaricaceae</taxon>
        <taxon>Agaricus</taxon>
    </lineage>
</organism>
<name>A0A8H7F4U9_AGABI</name>
<feature type="compositionally biased region" description="Low complexity" evidence="2">
    <location>
        <begin position="179"/>
        <end position="193"/>
    </location>
</feature>
<feature type="compositionally biased region" description="Low complexity" evidence="2">
    <location>
        <begin position="90"/>
        <end position="101"/>
    </location>
</feature>
<dbReference type="AlphaFoldDB" id="A0A8H7F4U9"/>
<dbReference type="Proteomes" id="UP000629468">
    <property type="component" value="Unassembled WGS sequence"/>
</dbReference>
<dbReference type="PANTHER" id="PTHR10039:SF14">
    <property type="entry name" value="NACHT DOMAIN-CONTAINING PROTEIN"/>
    <property type="match status" value="1"/>
</dbReference>
<dbReference type="InterPro" id="IPR027417">
    <property type="entry name" value="P-loop_NTPase"/>
</dbReference>
<dbReference type="Gene3D" id="3.40.50.300">
    <property type="entry name" value="P-loop containing nucleotide triphosphate hydrolases"/>
    <property type="match status" value="1"/>
</dbReference>
<evidence type="ECO:0000313" key="5">
    <source>
        <dbReference type="Proteomes" id="UP000629468"/>
    </source>
</evidence>
<protein>
    <recommendedName>
        <fullName evidence="3">NACHT domain-containing protein</fullName>
    </recommendedName>
</protein>
<evidence type="ECO:0000259" key="3">
    <source>
        <dbReference type="PROSITE" id="PS50837"/>
    </source>
</evidence>
<feature type="domain" description="NACHT" evidence="3">
    <location>
        <begin position="306"/>
        <end position="452"/>
    </location>
</feature>
<accession>A0A8H7F4U9</accession>
<dbReference type="PANTHER" id="PTHR10039">
    <property type="entry name" value="AMELOGENIN"/>
    <property type="match status" value="1"/>
</dbReference>
<evidence type="ECO:0000256" key="2">
    <source>
        <dbReference type="SAM" id="MobiDB-lite"/>
    </source>
</evidence>
<comment type="caution">
    <text evidence="4">The sequence shown here is derived from an EMBL/GenBank/DDBJ whole genome shotgun (WGS) entry which is preliminary data.</text>
</comment>
<dbReference type="InterPro" id="IPR056884">
    <property type="entry name" value="NPHP3-like_N"/>
</dbReference>